<keyword evidence="4" id="KW-1185">Reference proteome</keyword>
<feature type="region of interest" description="Disordered" evidence="1">
    <location>
        <begin position="243"/>
        <end position="317"/>
    </location>
</feature>
<comment type="caution">
    <text evidence="3">The sequence shown here is derived from an EMBL/GenBank/DDBJ whole genome shotgun (WGS) entry which is preliminary data.</text>
</comment>
<dbReference type="InterPro" id="IPR041966">
    <property type="entry name" value="LOTUS-like"/>
</dbReference>
<dbReference type="AlphaFoldDB" id="A0A847S7N4"/>
<feature type="domain" description="HTH OST-type" evidence="2">
    <location>
        <begin position="166"/>
        <end position="243"/>
    </location>
</feature>
<evidence type="ECO:0000313" key="4">
    <source>
        <dbReference type="Proteomes" id="UP000587991"/>
    </source>
</evidence>
<dbReference type="Gene3D" id="3.40.50.1010">
    <property type="entry name" value="5'-nuclease"/>
    <property type="match status" value="1"/>
</dbReference>
<protein>
    <submittedName>
        <fullName evidence="3">NYN domain-containing protein</fullName>
    </submittedName>
</protein>
<accession>A0A847S7N4</accession>
<feature type="compositionally biased region" description="Low complexity" evidence="1">
    <location>
        <begin position="288"/>
        <end position="316"/>
    </location>
</feature>
<dbReference type="InterPro" id="IPR025605">
    <property type="entry name" value="OST-HTH/LOTUS_dom"/>
</dbReference>
<dbReference type="CDD" id="cd10146">
    <property type="entry name" value="LabA_like_C"/>
    <property type="match status" value="2"/>
</dbReference>
<dbReference type="RefSeq" id="WP_168876447.1">
    <property type="nucleotide sequence ID" value="NZ_JABAIM010000001.1"/>
</dbReference>
<sequence>MKDDAPRLAVLIDADNVKISTITPLLSEIAQYGRITTRRIYGDFTSNNLAGWRAVIAEHAIQPIQQYRNTIGKNASDSALIIDAMDMLHSRRFDGFCIVSSDSDFTRLAARIREDGLMVYGFGERKTPKSFVSACDKFIYVEILSTTSEIKPGSSKKKPKSPQQKQVDPIRDVLARAAQSAAGEDGWAQLGKVGQLVSASQPDFDPRNYGFGKLRQLIESFGDFQLETRAHGAGQSLFIRLRDSSSPSTPVTPAASSAPNATPAAAANGERRDERKRRKGRNRRDEAASSLMATAAPAEETPSAPAVEAPAAAPASRPLQQELHDLLQHAVQQSLSADGAALLGSIGQQLRKLKPDFNIRSYDYATLTQALADSGLFSLSGKGAALRVRLK</sequence>
<evidence type="ECO:0000313" key="3">
    <source>
        <dbReference type="EMBL" id="NLR74865.1"/>
    </source>
</evidence>
<dbReference type="InterPro" id="IPR021139">
    <property type="entry name" value="NYN"/>
</dbReference>
<gene>
    <name evidence="3" type="ORF">HF682_06810</name>
</gene>
<dbReference type="PROSITE" id="PS51644">
    <property type="entry name" value="HTH_OST"/>
    <property type="match status" value="2"/>
</dbReference>
<dbReference type="PANTHER" id="PTHR35811">
    <property type="entry name" value="SLR1870 PROTEIN"/>
    <property type="match status" value="1"/>
</dbReference>
<dbReference type="Gene3D" id="3.30.420.610">
    <property type="entry name" value="LOTUS domain-like"/>
    <property type="match status" value="2"/>
</dbReference>
<dbReference type="CDD" id="cd11297">
    <property type="entry name" value="PIN_LabA-like_N_1"/>
    <property type="match status" value="1"/>
</dbReference>
<evidence type="ECO:0000259" key="2">
    <source>
        <dbReference type="PROSITE" id="PS51644"/>
    </source>
</evidence>
<dbReference type="PANTHER" id="PTHR35811:SF1">
    <property type="entry name" value="HTH OST-TYPE DOMAIN-CONTAINING PROTEIN"/>
    <property type="match status" value="1"/>
</dbReference>
<reference evidence="3 4" key="1">
    <citation type="submission" date="2020-04" db="EMBL/GenBank/DDBJ databases">
        <title>Draft genome of Leeia sp. IMCC25680.</title>
        <authorList>
            <person name="Song J."/>
            <person name="Cho J.-C."/>
        </authorList>
    </citation>
    <scope>NUCLEOTIDE SEQUENCE [LARGE SCALE GENOMIC DNA]</scope>
    <source>
        <strain evidence="3 4">IMCC25680</strain>
    </source>
</reference>
<dbReference type="Pfam" id="PF12872">
    <property type="entry name" value="OST-HTH"/>
    <property type="match status" value="2"/>
</dbReference>
<evidence type="ECO:0000256" key="1">
    <source>
        <dbReference type="SAM" id="MobiDB-lite"/>
    </source>
</evidence>
<feature type="domain" description="HTH OST-type" evidence="2">
    <location>
        <begin position="315"/>
        <end position="391"/>
    </location>
</feature>
<dbReference type="EMBL" id="JABAIM010000001">
    <property type="protein sequence ID" value="NLR74865.1"/>
    <property type="molecule type" value="Genomic_DNA"/>
</dbReference>
<organism evidence="3 4">
    <name type="scientific">Leeia aquatica</name>
    <dbReference type="NCBI Taxonomy" id="2725557"/>
    <lineage>
        <taxon>Bacteria</taxon>
        <taxon>Pseudomonadati</taxon>
        <taxon>Pseudomonadota</taxon>
        <taxon>Betaproteobacteria</taxon>
        <taxon>Neisseriales</taxon>
        <taxon>Leeiaceae</taxon>
        <taxon>Leeia</taxon>
    </lineage>
</organism>
<proteinExistence type="predicted"/>
<feature type="compositionally biased region" description="Low complexity" evidence="1">
    <location>
        <begin position="244"/>
        <end position="268"/>
    </location>
</feature>
<dbReference type="GO" id="GO:0004540">
    <property type="term" value="F:RNA nuclease activity"/>
    <property type="evidence" value="ECO:0007669"/>
    <property type="project" value="InterPro"/>
</dbReference>
<dbReference type="Proteomes" id="UP000587991">
    <property type="component" value="Unassembled WGS sequence"/>
</dbReference>
<dbReference type="Pfam" id="PF01936">
    <property type="entry name" value="NYN"/>
    <property type="match status" value="1"/>
</dbReference>
<name>A0A847S7N4_9NEIS</name>